<dbReference type="Pfam" id="PF12256">
    <property type="entry name" value="TcdB_toxin_midN"/>
    <property type="match status" value="1"/>
</dbReference>
<dbReference type="InterPro" id="IPR013517">
    <property type="entry name" value="FG-GAP"/>
</dbReference>
<dbReference type="Pfam" id="PF13517">
    <property type="entry name" value="FG-GAP_3"/>
    <property type="match status" value="1"/>
</dbReference>
<dbReference type="PRINTS" id="PR01341">
    <property type="entry name" value="SALSPVBPROT"/>
</dbReference>
<comment type="subcellular location">
    <subcellularLocation>
        <location evidence="1">Secreted</location>
    </subcellularLocation>
</comment>
<proteinExistence type="predicted"/>
<dbReference type="OrthoDB" id="8727902at2"/>
<dbReference type="Pfam" id="PF12255">
    <property type="entry name" value="TcdB_toxin_midC"/>
    <property type="match status" value="1"/>
</dbReference>
<reference evidence="9" key="1">
    <citation type="submission" date="2016-10" db="EMBL/GenBank/DDBJ databases">
        <authorList>
            <person name="Varghese N."/>
            <person name="Submissions S."/>
        </authorList>
    </citation>
    <scope>NUCLEOTIDE SEQUENCE [LARGE SCALE GENOMIC DNA]</scope>
    <source>
        <strain evidence="9">CGMCC 1.11014</strain>
    </source>
</reference>
<name>A0A1I7LXT0_9BURK</name>
<sequence>MTDRLDAGKQQGAAGAGEGFSVSMPSLGLPKGGGAIRGLGEKFTPNPATGTGAMSVPIAASAGRNGFGPHLSLSYESSAGNGAFGLGWRLSLPAITRKTERGVPRYLDGQESDVFILAGAEDLVPALDAGGVRMSVRSESGKYSIERFRPRVDAAMLRIERWTRDDGDVHWRTTSHDNVLTVYGAPGVSGARICDPADPARVFSWLISETRDAYGQAIVYKYKAEDDAGVDSGPGDPHVRGANRYLKRILYGNNAPLLDAQGQRPESLSAHQVEHAGWMFELVFDYGDHASLAPAPDDHLARGADGTLRYPWPRRIDEFSAYRAGFEIRTSRLCRRVLMFHHFPSEAVGTACLVRSTDLRYAGDDDPGGDPEAARAPVYARLAALTQTGYRRTGGGYDASSLPPLEFAYTAAQLQDRVETLDARSLDNLPTGIDGTSYRWTDLHGEGVPGILSEQAGAWYYKANLAPLQAFETATEQGAARFGRTETVAARPNVSLAGPVQLMDLAGDGQPDVVVLDRDAPGLYEHDGAWGWKPFRPFPSVLNRDLRGAQLKFIDLDGDGHADLLITEQDTLVWHAALGEDGYGPGRRVAQALDDSDGPRVVFADGAQSIYLADMSGDGLSDLVRIRNGEVSYWPNLGHGRFGRKVAMRRSPRFDHPDQFDHARIRLADIDGSGTSDLIYLHRDGIRIWFNQCGNGWSACGTLRSFVPLDNLAHVVPLDLLGNGTTCLVWSSPLPGSAGRQLRYINLVGADKPHLLVRSTNNLGAETHIHYAPSTAFYLRDKLAGNPWLTRLPFPVHVVERLETIDFIRRSRFVTHYAYHHGYFDGEEREFRGFGMVEEWHTEYYRDSAAVEPDIPPVHTKTWYHTGAPPGPQHWPRQAAREYFQPAGGAQVPSLEPSAIPDGLDGAQGREAWRALRGNVVRQEVYAHDGAGGVPAQELRAQIPYVVTERNVRIVTRQPRGGNRHAVFAMQSGDTLTVHHEREAGAPRVEHRLTLQVDDYGNVLQEAMVAYGRSGAPAAPAMQALQETILATCTERRLAQAHGGGAVDTESAYRTPLEGEVSEYEITGLILPVGQNMFSRDDMAAACIAPVIDVAAAPRVGAVERRLIGRTRTQYRSDDLAINLPLAVMQSSALVFEKYKLAFTAGLLGTVYQRDGVNLVADPRALLAGAGGDGAGYIELDADGAWWARSGQRYLSPDAAHSPAQELDYARAHFFLPHRLRDPFHAAGFNTDSVIGYDPYCLLVRETRDCLGNRISAGERLVDGSIDPARPGNDYRVLQPCLVTDANGNRAQAAFDVLGMLTGTAVMGKPAPAQAEGDTLDGFVTDLPAGEREQLYATGEPGALLHNAGSRIVYNLHAFRNSRLAFPADPTQWRPASCAMLLRETHHADVGVGGPAGPRVQLSFSYSDGFGREVQKKARAAPAPGSAARRWIGSGWAILNSKGKPVRQFEPFFSDHHGFEHDNRAGGRAVLFYDALERVVAKLNADHSWEKTRTGAWETVSWDANDTVNQADPGKDADVGAFFRHLPHHDYLPTWHALRTEPAHAAAFAQSTPGAADRKNEAAAAAKAAAHADTPSKILLDPLGRGCLHIAHNRAGGADTYPSTLTEFDIVGQTRQVTDAGGRTVVRYRHDMLGNRISQADMDAGRRWMVADTAGRALCVWDDRGNIRRTRYDALRRPVASLLAEGGGPMIMTECTEYGEREPGAEGRNARGKPVRVFDQSGSVITDQYDFKGNLLRKYRRIAREFNVLLDHGDGAGAPALEPEGYLSLFRYDALNRPVWLVHPHSDQPNARVNVTAPAFDEGGLLTKVQAWLGKPGQPPPLPNDPATLTLVTSVEYDAKGQRRAIAYGNGATTTYAYDPFTLRLAALGTVRLDGTILQDLRYARDAIGNITSMRDDAQQTVFFRNREVAPEAHYTYDALYRLTEASGREHLGRAGGSPMLHSHGDAGRSGLHSATPGGQFAPNDGDAMGRYLEHYLYDAVGNLLEMQHRGEDPVHAGWTRAYEYAEASRLDGAVSGNRLSATKVGTLTERYSTAGDGYDSHGCMTHMPHLQKLEWDYADRLRMTQRQRVDAADTDGEQRDGERTWYTYDTQGQRIRKVTVLATGQVKDQRLYLDGMEFYSNSIGTVSNTETLHIMDDRQRIAMVETRSAVAGGDPHPLLRYQLGNQLGSATLELDELAQIISYEEYTPYGSTIYQAVRSRTEAAKRYRYTGKERDEESGFYYHGARYYIPWLARWASCDPLGVQPGHENLYQYVAGEPVGLRDPDGRYEQGGVLDEVLQGGFYEGESTWSGTLINVGIGAIPYVGQAADIRDIAAAGKKVRDNPGWQSAAELTLAVIGIVPVVGDAIKGGAKMAAKATAEVATSIAQKVGKVGANTSSLTIASKLATGNPAAIARGMGELNSRQIAALDKLPEFGSNTIVHKSFGQKDLAALTAATGDEFAMFSTGGRRLIYRGDATSVPITPEIAQNLAKQGWRWSSHVHPGYDTGALRSSLGDQAVLRAMGGNQSAIFNSMGQRSMFTPAGDSLNGWTPW</sequence>
<evidence type="ECO:0000256" key="5">
    <source>
        <dbReference type="SAM" id="MobiDB-lite"/>
    </source>
</evidence>
<dbReference type="InterPro" id="IPR022385">
    <property type="entry name" value="Rhs_assc_core"/>
</dbReference>
<dbReference type="PANTHER" id="PTHR32305:SF15">
    <property type="entry name" value="PROTEIN RHSA-RELATED"/>
    <property type="match status" value="1"/>
</dbReference>
<gene>
    <name evidence="8" type="ORF">SAMN05216552_104229</name>
</gene>
<dbReference type="Gene3D" id="2.180.10.10">
    <property type="entry name" value="RHS repeat-associated core"/>
    <property type="match status" value="1"/>
</dbReference>
<protein>
    <submittedName>
        <fullName evidence="8">RHS repeat-associated core domain-containing protein</fullName>
    </submittedName>
</protein>
<dbReference type="RefSeq" id="WP_093559890.1">
    <property type="nucleotide sequence ID" value="NZ_FPBO01000042.1"/>
</dbReference>
<dbReference type="GO" id="GO:0005576">
    <property type="term" value="C:extracellular region"/>
    <property type="evidence" value="ECO:0007669"/>
    <property type="project" value="UniProtKB-SubCell"/>
</dbReference>
<dbReference type="Pfam" id="PF03534">
    <property type="entry name" value="SpvB"/>
    <property type="match status" value="1"/>
</dbReference>
<dbReference type="EMBL" id="FPBO01000042">
    <property type="protein sequence ID" value="SFV14459.1"/>
    <property type="molecule type" value="Genomic_DNA"/>
</dbReference>
<dbReference type="STRING" id="1035707.SAMN05216552_104229"/>
<keyword evidence="3" id="KW-0732">Signal</keyword>
<keyword evidence="4" id="KW-0843">Virulence</keyword>
<dbReference type="CDD" id="cd20746">
    <property type="entry name" value="FIX_Ntox15_NUC_DUF4112_RhsA-like"/>
    <property type="match status" value="1"/>
</dbReference>
<accession>A0A1I7LXT0</accession>
<keyword evidence="9" id="KW-1185">Reference proteome</keyword>
<feature type="domain" description="Insecticide toxin TcdB middle/C-terminal" evidence="6">
    <location>
        <begin position="912"/>
        <end position="1032"/>
    </location>
</feature>
<evidence type="ECO:0000259" key="7">
    <source>
        <dbReference type="Pfam" id="PF12256"/>
    </source>
</evidence>
<feature type="region of interest" description="Disordered" evidence="5">
    <location>
        <begin position="1932"/>
        <end position="1963"/>
    </location>
</feature>
<evidence type="ECO:0000256" key="1">
    <source>
        <dbReference type="ARBA" id="ARBA00004613"/>
    </source>
</evidence>
<feature type="domain" description="Insecticide toxin TcdB middle/N-terminal" evidence="7">
    <location>
        <begin position="718"/>
        <end position="867"/>
    </location>
</feature>
<evidence type="ECO:0000256" key="4">
    <source>
        <dbReference type="ARBA" id="ARBA00023026"/>
    </source>
</evidence>
<dbReference type="Proteomes" id="UP000199391">
    <property type="component" value="Unassembled WGS sequence"/>
</dbReference>
<evidence type="ECO:0000313" key="8">
    <source>
        <dbReference type="EMBL" id="SFV14459.1"/>
    </source>
</evidence>
<evidence type="ECO:0000313" key="9">
    <source>
        <dbReference type="Proteomes" id="UP000199391"/>
    </source>
</evidence>
<dbReference type="NCBIfam" id="TIGR03696">
    <property type="entry name" value="Rhs_assc_core"/>
    <property type="match status" value="1"/>
</dbReference>
<keyword evidence="2" id="KW-0964">Secreted</keyword>
<evidence type="ECO:0000256" key="2">
    <source>
        <dbReference type="ARBA" id="ARBA00022525"/>
    </source>
</evidence>
<dbReference type="PANTHER" id="PTHR32305">
    <property type="match status" value="1"/>
</dbReference>
<feature type="region of interest" description="Disordered" evidence="5">
    <location>
        <begin position="1"/>
        <end position="21"/>
    </location>
</feature>
<dbReference type="InterPro" id="IPR028994">
    <property type="entry name" value="Integrin_alpha_N"/>
</dbReference>
<dbReference type="InterPro" id="IPR022045">
    <property type="entry name" value="TcdB_toxin_mid/N"/>
</dbReference>
<dbReference type="InterPro" id="IPR050708">
    <property type="entry name" value="T6SS_VgrG/RHS"/>
</dbReference>
<dbReference type="InterPro" id="IPR022044">
    <property type="entry name" value="TcdB_toxin_mid/C"/>
</dbReference>
<dbReference type="InterPro" id="IPR003284">
    <property type="entry name" value="Sal_SpvB"/>
</dbReference>
<evidence type="ECO:0000259" key="6">
    <source>
        <dbReference type="Pfam" id="PF12255"/>
    </source>
</evidence>
<organism evidence="8 9">
    <name type="scientific">Pseudoduganella namucuonensis</name>
    <dbReference type="NCBI Taxonomy" id="1035707"/>
    <lineage>
        <taxon>Bacteria</taxon>
        <taxon>Pseudomonadati</taxon>
        <taxon>Pseudomonadota</taxon>
        <taxon>Betaproteobacteria</taxon>
        <taxon>Burkholderiales</taxon>
        <taxon>Oxalobacteraceae</taxon>
        <taxon>Telluria group</taxon>
        <taxon>Pseudoduganella</taxon>
    </lineage>
</organism>
<dbReference type="GO" id="GO:0005737">
    <property type="term" value="C:cytoplasm"/>
    <property type="evidence" value="ECO:0007669"/>
    <property type="project" value="InterPro"/>
</dbReference>
<dbReference type="SUPFAM" id="SSF69318">
    <property type="entry name" value="Integrin alpha N-terminal domain"/>
    <property type="match status" value="1"/>
</dbReference>
<dbReference type="InterPro" id="IPR049802">
    <property type="entry name" value="RhsC-like_FIX"/>
</dbReference>
<evidence type="ECO:0000256" key="3">
    <source>
        <dbReference type="ARBA" id="ARBA00022729"/>
    </source>
</evidence>